<dbReference type="InParanoid" id="A0A0D2JRG6"/>
<dbReference type="Gene3D" id="3.10.20.440">
    <property type="entry name" value="2Fe-2S iron-sulphur cluster binding domain, sarcosine oxidase, alpha subunit, N-terminal domain"/>
    <property type="match status" value="1"/>
</dbReference>
<dbReference type="SUPFAM" id="SSF54292">
    <property type="entry name" value="2Fe-2S ferredoxin-like"/>
    <property type="match status" value="1"/>
</dbReference>
<evidence type="ECO:0000313" key="3">
    <source>
        <dbReference type="Proteomes" id="UP000032233"/>
    </source>
</evidence>
<dbReference type="GO" id="GO:0051536">
    <property type="term" value="F:iron-sulfur cluster binding"/>
    <property type="evidence" value="ECO:0007669"/>
    <property type="project" value="InterPro"/>
</dbReference>
<dbReference type="Pfam" id="PF13510">
    <property type="entry name" value="Fer2_4"/>
    <property type="match status" value="1"/>
</dbReference>
<dbReference type="GO" id="GO:0016491">
    <property type="term" value="F:oxidoreductase activity"/>
    <property type="evidence" value="ECO:0007669"/>
    <property type="project" value="UniProtKB-KW"/>
</dbReference>
<gene>
    <name evidence="2" type="ORF">X474_19605</name>
</gene>
<keyword evidence="1" id="KW-0560">Oxidoreductase</keyword>
<dbReference type="InterPro" id="IPR042204">
    <property type="entry name" value="2Fe-2S-bd_N"/>
</dbReference>
<dbReference type="OrthoDB" id="573392at2"/>
<reference evidence="2 3" key="1">
    <citation type="submission" date="2013-11" db="EMBL/GenBank/DDBJ databases">
        <title>Metagenomic analysis of a methanogenic consortium involved in long chain n-alkane degradation.</title>
        <authorList>
            <person name="Davidova I.A."/>
            <person name="Callaghan A.V."/>
            <person name="Wawrik B."/>
            <person name="Pruitt S."/>
            <person name="Marks C."/>
            <person name="Duncan K.E."/>
            <person name="Suflita J.M."/>
        </authorList>
    </citation>
    <scope>NUCLEOTIDE SEQUENCE [LARGE SCALE GENOMIC DNA]</scope>
    <source>
        <strain evidence="2 3">SPR</strain>
    </source>
</reference>
<keyword evidence="3" id="KW-1185">Reference proteome</keyword>
<organism evidence="2 3">
    <name type="scientific">Dethiosulfatarculus sandiegensis</name>
    <dbReference type="NCBI Taxonomy" id="1429043"/>
    <lineage>
        <taxon>Bacteria</taxon>
        <taxon>Pseudomonadati</taxon>
        <taxon>Thermodesulfobacteriota</taxon>
        <taxon>Desulfarculia</taxon>
        <taxon>Desulfarculales</taxon>
        <taxon>Desulfarculaceae</taxon>
        <taxon>Dethiosulfatarculus</taxon>
    </lineage>
</organism>
<dbReference type="EMBL" id="AZAC01000034">
    <property type="protein sequence ID" value="KIX12065.1"/>
    <property type="molecule type" value="Genomic_DNA"/>
</dbReference>
<evidence type="ECO:0000256" key="1">
    <source>
        <dbReference type="ARBA" id="ARBA00023002"/>
    </source>
</evidence>
<dbReference type="InterPro" id="IPR036010">
    <property type="entry name" value="2Fe-2S_ferredoxin-like_sf"/>
</dbReference>
<sequence>MEAVSLIPGSLAGKIEFTANGKTLTGYEGQSVAAALWANGIISLGTSKKKSRKRGCLCGMGVCYGCLVTINGQPRQRACMTQLEPGMEIITDEN</sequence>
<name>A0A0D2JRG6_9BACT</name>
<evidence type="ECO:0000313" key="2">
    <source>
        <dbReference type="EMBL" id="KIX12065.1"/>
    </source>
</evidence>
<protein>
    <submittedName>
        <fullName evidence="2">Proline dehydrogenase</fullName>
    </submittedName>
</protein>
<dbReference type="RefSeq" id="WP_044350795.1">
    <property type="nucleotide sequence ID" value="NZ_AZAC01000034.1"/>
</dbReference>
<proteinExistence type="predicted"/>
<dbReference type="STRING" id="1429043.X474_19605"/>
<dbReference type="AlphaFoldDB" id="A0A0D2JRG6"/>
<comment type="caution">
    <text evidence="2">The sequence shown here is derived from an EMBL/GenBank/DDBJ whole genome shotgun (WGS) entry which is preliminary data.</text>
</comment>
<dbReference type="Proteomes" id="UP000032233">
    <property type="component" value="Unassembled WGS sequence"/>
</dbReference>
<accession>A0A0D2JRG6</accession>